<feature type="transmembrane region" description="Helical" evidence="2">
    <location>
        <begin position="88"/>
        <end position="107"/>
    </location>
</feature>
<accession>A0A9K3PML5</accession>
<feature type="transmembrane region" description="Helical" evidence="2">
    <location>
        <begin position="127"/>
        <end position="148"/>
    </location>
</feature>
<name>A0A9K3PML5_9STRA</name>
<gene>
    <name evidence="3" type="ORF">IV203_009909</name>
</gene>
<dbReference type="Proteomes" id="UP000693970">
    <property type="component" value="Unassembled WGS sequence"/>
</dbReference>
<dbReference type="EMBL" id="JAGRRH010000018">
    <property type="protein sequence ID" value="KAG7350549.1"/>
    <property type="molecule type" value="Genomic_DNA"/>
</dbReference>
<keyword evidence="4" id="KW-1185">Reference proteome</keyword>
<feature type="region of interest" description="Disordered" evidence="1">
    <location>
        <begin position="455"/>
        <end position="489"/>
    </location>
</feature>
<keyword evidence="2" id="KW-0812">Transmembrane</keyword>
<keyword evidence="2" id="KW-1133">Transmembrane helix</keyword>
<feature type="transmembrane region" description="Helical" evidence="2">
    <location>
        <begin position="12"/>
        <end position="30"/>
    </location>
</feature>
<evidence type="ECO:0000313" key="4">
    <source>
        <dbReference type="Proteomes" id="UP000693970"/>
    </source>
</evidence>
<proteinExistence type="predicted"/>
<evidence type="ECO:0000256" key="1">
    <source>
        <dbReference type="SAM" id="MobiDB-lite"/>
    </source>
</evidence>
<feature type="transmembrane region" description="Helical" evidence="2">
    <location>
        <begin position="223"/>
        <end position="243"/>
    </location>
</feature>
<feature type="transmembrane region" description="Helical" evidence="2">
    <location>
        <begin position="59"/>
        <end position="81"/>
    </location>
</feature>
<feature type="transmembrane region" description="Helical" evidence="2">
    <location>
        <begin position="169"/>
        <end position="190"/>
    </location>
</feature>
<protein>
    <submittedName>
        <fullName evidence="3">Uncharacterized protein</fullName>
    </submittedName>
</protein>
<feature type="transmembrane region" description="Helical" evidence="2">
    <location>
        <begin position="255"/>
        <end position="278"/>
    </location>
</feature>
<evidence type="ECO:0000313" key="3">
    <source>
        <dbReference type="EMBL" id="KAG7350549.1"/>
    </source>
</evidence>
<dbReference type="AlphaFoldDB" id="A0A9K3PML5"/>
<reference evidence="3" key="2">
    <citation type="submission" date="2021-04" db="EMBL/GenBank/DDBJ databases">
        <authorList>
            <person name="Podell S."/>
        </authorList>
    </citation>
    <scope>NUCLEOTIDE SEQUENCE</scope>
    <source>
        <strain evidence="3">Hildebrandi</strain>
    </source>
</reference>
<reference evidence="3" key="1">
    <citation type="journal article" date="2021" name="Sci. Rep.">
        <title>Diploid genomic architecture of Nitzschia inconspicua, an elite biomass production diatom.</title>
        <authorList>
            <person name="Oliver A."/>
            <person name="Podell S."/>
            <person name="Pinowska A."/>
            <person name="Traller J.C."/>
            <person name="Smith S.R."/>
            <person name="McClure R."/>
            <person name="Beliaev A."/>
            <person name="Bohutskyi P."/>
            <person name="Hill E.A."/>
            <person name="Rabines A."/>
            <person name="Zheng H."/>
            <person name="Allen L.Z."/>
            <person name="Kuo A."/>
            <person name="Grigoriev I.V."/>
            <person name="Allen A.E."/>
            <person name="Hazlebeck D."/>
            <person name="Allen E.E."/>
        </authorList>
    </citation>
    <scope>NUCLEOTIDE SEQUENCE</scope>
    <source>
        <strain evidence="3">Hildebrandi</strain>
    </source>
</reference>
<keyword evidence="2" id="KW-0472">Membrane</keyword>
<sequence length="951" mass="105179">MPVLLSDLPYNAIVVSFLYMVLCLLVRYLAPQCEHNIEATNPESLETNTSNCGLEDVDYTMLVFATDFFIATLILGLAFHLSFTTNRWIMAALSFSTMGLGFIFKGLATRILGNNVIDDGRGLQGFFFLSLFQYLLWTVSTVFTGILVHAAWEMTGEESRICGSLESKIAASLNILSALVIVTGCLWNGMARWNVTEPVLDEYYSIDPTETSIPIELFRIGQLAWHGSYCLFLVATAYVMGALAKQKTKAREFSIYGSATGLLMAQIALATFVIYYSLKKGSGSVKGWAGSGGYTIASTLTNYFLMMSAVFLHDLVFTLFASSDDRNKVDSSAFGKSAMLAIEGDTDNFDTSDDSSGSAFEATLHGHVVNDLHKHPLSSDERASTWLFHIFPIFMRDPYSNMKDDRSGVEEDGLFGPGGSKIVIRTISSLSARSQSAPQRCCNDEASTRIDAQSDVERHLKGSERESKAEGAASAMENLQNPSRMEELSLEDSLPVNKSLEVSLCYQGDYVSGVEVPLGDEEVMDIPRGQEKFTMPRLFTKFRRSKVKSSCSFARSFGADEDDSVISNKNPAGHHSDSILEFEADSIDDCMAEQEMEQRSASLSEMTKKDTINIDKEMPTSIDKDKSEESCVNNNTTLLRIDELDPSLVTSKTFNESVIKSESEGFLKRLRNKSKATQVEDFRGSSSNLGDVRNTVSEVPTNVSNTQESCINNHITVFRIDELDPSLATSKTFKESITNSESEGWMKRLRSKNKAVQGKGIHGRLPNQKNDYNSMPKLPPHFFGEQDTFRERKNFGAAQPDDSFEIEGFVHEAGAECEMTNEESPASVVRVTMEDNLKLEEKQTDLESYATAVGRSESDFVSEYSRSGSSVGIEITSRMEEVQESFSESLLYILNPFKKDDELLSGGSSSQSSNSRFGIEADFVESFQSSKCSTEEELGCASGEWFNSLSN</sequence>
<feature type="compositionally biased region" description="Basic and acidic residues" evidence="1">
    <location>
        <begin position="455"/>
        <end position="469"/>
    </location>
</feature>
<evidence type="ECO:0000256" key="2">
    <source>
        <dbReference type="SAM" id="Phobius"/>
    </source>
</evidence>
<comment type="caution">
    <text evidence="3">The sequence shown here is derived from an EMBL/GenBank/DDBJ whole genome shotgun (WGS) entry which is preliminary data.</text>
</comment>
<organism evidence="3 4">
    <name type="scientific">Nitzschia inconspicua</name>
    <dbReference type="NCBI Taxonomy" id="303405"/>
    <lineage>
        <taxon>Eukaryota</taxon>
        <taxon>Sar</taxon>
        <taxon>Stramenopiles</taxon>
        <taxon>Ochrophyta</taxon>
        <taxon>Bacillariophyta</taxon>
        <taxon>Bacillariophyceae</taxon>
        <taxon>Bacillariophycidae</taxon>
        <taxon>Bacillariales</taxon>
        <taxon>Bacillariaceae</taxon>
        <taxon>Nitzschia</taxon>
    </lineage>
</organism>